<evidence type="ECO:0000313" key="1">
    <source>
        <dbReference type="EMBL" id="MFD2163687.1"/>
    </source>
</evidence>
<keyword evidence="2" id="KW-1185">Reference proteome</keyword>
<sequence length="143" mass="15801">MEYHEGDNISSLASAEIAMHTDFSGFNPVVFHDGKGWTRIPFKEGSGSLSVRKIDSPNGIIHDYAGRMFMPHWNEEDENELDPFLGQVAVVRTVDMNGKVRIIGAPGYAVTLETSGGTGEGFTAENGTELRFKTEQVFRAFKE</sequence>
<reference evidence="2" key="1">
    <citation type="journal article" date="2019" name="Int. J. Syst. Evol. Microbiol.">
        <title>The Global Catalogue of Microorganisms (GCM) 10K type strain sequencing project: providing services to taxonomists for standard genome sequencing and annotation.</title>
        <authorList>
            <consortium name="The Broad Institute Genomics Platform"/>
            <consortium name="The Broad Institute Genome Sequencing Center for Infectious Disease"/>
            <person name="Wu L."/>
            <person name="Ma J."/>
        </authorList>
    </citation>
    <scope>NUCLEOTIDE SEQUENCE [LARGE SCALE GENOMIC DNA]</scope>
    <source>
        <strain evidence="2">KCTC 42217</strain>
    </source>
</reference>
<accession>A0ABW4ZQE1</accession>
<protein>
    <submittedName>
        <fullName evidence="1">Uncharacterized protein</fullName>
    </submittedName>
</protein>
<dbReference type="EMBL" id="JBHUHZ010000002">
    <property type="protein sequence ID" value="MFD2163687.1"/>
    <property type="molecule type" value="Genomic_DNA"/>
</dbReference>
<dbReference type="RefSeq" id="WP_255900434.1">
    <property type="nucleotide sequence ID" value="NZ_JAFMZO010000002.1"/>
</dbReference>
<evidence type="ECO:0000313" key="2">
    <source>
        <dbReference type="Proteomes" id="UP001597387"/>
    </source>
</evidence>
<dbReference type="Proteomes" id="UP001597387">
    <property type="component" value="Unassembled WGS sequence"/>
</dbReference>
<gene>
    <name evidence="1" type="ORF">ACFSJU_14855</name>
</gene>
<comment type="caution">
    <text evidence="1">The sequence shown here is derived from an EMBL/GenBank/DDBJ whole genome shotgun (WGS) entry which is preliminary data.</text>
</comment>
<proteinExistence type="predicted"/>
<organism evidence="1 2">
    <name type="scientific">Paradesertivirga mongoliensis</name>
    <dbReference type="NCBI Taxonomy" id="2100740"/>
    <lineage>
        <taxon>Bacteria</taxon>
        <taxon>Pseudomonadati</taxon>
        <taxon>Bacteroidota</taxon>
        <taxon>Sphingobacteriia</taxon>
        <taxon>Sphingobacteriales</taxon>
        <taxon>Sphingobacteriaceae</taxon>
        <taxon>Paradesertivirga</taxon>
    </lineage>
</organism>
<name>A0ABW4ZQE1_9SPHI</name>